<gene>
    <name evidence="3" type="ORF">HHI36_014983</name>
</gene>
<comment type="caution">
    <text evidence="3">The sequence shown here is derived from an EMBL/GenBank/DDBJ whole genome shotgun (WGS) entry which is preliminary data.</text>
</comment>
<dbReference type="InterPro" id="IPR038765">
    <property type="entry name" value="Papain-like_cys_pep_sf"/>
</dbReference>
<evidence type="ECO:0000256" key="1">
    <source>
        <dbReference type="ARBA" id="ARBA00008455"/>
    </source>
</evidence>
<organism evidence="3 4">
    <name type="scientific">Cryptolaemus montrouzieri</name>
    <dbReference type="NCBI Taxonomy" id="559131"/>
    <lineage>
        <taxon>Eukaryota</taxon>
        <taxon>Metazoa</taxon>
        <taxon>Ecdysozoa</taxon>
        <taxon>Arthropoda</taxon>
        <taxon>Hexapoda</taxon>
        <taxon>Insecta</taxon>
        <taxon>Pterygota</taxon>
        <taxon>Neoptera</taxon>
        <taxon>Endopterygota</taxon>
        <taxon>Coleoptera</taxon>
        <taxon>Polyphaga</taxon>
        <taxon>Cucujiformia</taxon>
        <taxon>Coccinelloidea</taxon>
        <taxon>Coccinellidae</taxon>
        <taxon>Scymninae</taxon>
        <taxon>Scymnini</taxon>
        <taxon>Cryptolaemus</taxon>
    </lineage>
</organism>
<proteinExistence type="inferred from homology"/>
<comment type="similarity">
    <text evidence="1">Belongs to the peptidase C1 family.</text>
</comment>
<dbReference type="EMBL" id="JABFTP020000062">
    <property type="protein sequence ID" value="KAL3273545.1"/>
    <property type="molecule type" value="Genomic_DNA"/>
</dbReference>
<sequence>MPFTNKESFSQTADEYMLYTGSIEGQLGIVNSNLVPLSEQNLKYCSWKQGNRGCGAGLMTSALKYVKKKGIDIEKEYPYLERDGVCKAGPSKVVKKIYAFVNIPKGIKRPFKMQLPLLDRLL</sequence>
<feature type="domain" description="Peptidase C1A papain C-terminal" evidence="2">
    <location>
        <begin position="20"/>
        <end position="106"/>
    </location>
</feature>
<dbReference type="InterPro" id="IPR013128">
    <property type="entry name" value="Peptidase_C1A"/>
</dbReference>
<accession>A0ABD2N569</accession>
<dbReference type="Pfam" id="PF00112">
    <property type="entry name" value="Peptidase_C1"/>
    <property type="match status" value="1"/>
</dbReference>
<dbReference type="SUPFAM" id="SSF54001">
    <property type="entry name" value="Cysteine proteinases"/>
    <property type="match status" value="1"/>
</dbReference>
<keyword evidence="4" id="KW-1185">Reference proteome</keyword>
<name>A0ABD2N569_9CUCU</name>
<evidence type="ECO:0000259" key="2">
    <source>
        <dbReference type="Pfam" id="PF00112"/>
    </source>
</evidence>
<evidence type="ECO:0000313" key="3">
    <source>
        <dbReference type="EMBL" id="KAL3273545.1"/>
    </source>
</evidence>
<reference evidence="3 4" key="1">
    <citation type="journal article" date="2021" name="BMC Biol.">
        <title>Horizontally acquired antibacterial genes associated with adaptive radiation of ladybird beetles.</title>
        <authorList>
            <person name="Li H.S."/>
            <person name="Tang X.F."/>
            <person name="Huang Y.H."/>
            <person name="Xu Z.Y."/>
            <person name="Chen M.L."/>
            <person name="Du X.Y."/>
            <person name="Qiu B.Y."/>
            <person name="Chen P.T."/>
            <person name="Zhang W."/>
            <person name="Slipinski A."/>
            <person name="Escalona H.E."/>
            <person name="Waterhouse R.M."/>
            <person name="Zwick A."/>
            <person name="Pang H."/>
        </authorList>
    </citation>
    <scope>NUCLEOTIDE SEQUENCE [LARGE SCALE GENOMIC DNA]</scope>
    <source>
        <strain evidence="3">SYSU2018</strain>
    </source>
</reference>
<dbReference type="Gene3D" id="3.90.70.10">
    <property type="entry name" value="Cysteine proteinases"/>
    <property type="match status" value="1"/>
</dbReference>
<dbReference type="PANTHER" id="PTHR12411">
    <property type="entry name" value="CYSTEINE PROTEASE FAMILY C1-RELATED"/>
    <property type="match status" value="1"/>
</dbReference>
<protein>
    <recommendedName>
        <fullName evidence="2">Peptidase C1A papain C-terminal domain-containing protein</fullName>
    </recommendedName>
</protein>
<evidence type="ECO:0000313" key="4">
    <source>
        <dbReference type="Proteomes" id="UP001516400"/>
    </source>
</evidence>
<dbReference type="AlphaFoldDB" id="A0ABD2N569"/>
<dbReference type="Proteomes" id="UP001516400">
    <property type="component" value="Unassembled WGS sequence"/>
</dbReference>
<dbReference type="InterPro" id="IPR000668">
    <property type="entry name" value="Peptidase_C1A_C"/>
</dbReference>